<dbReference type="SUPFAM" id="SSF111384">
    <property type="entry name" value="OmpH-like"/>
    <property type="match status" value="1"/>
</dbReference>
<feature type="chain" id="PRO_5045532745" evidence="3">
    <location>
        <begin position="29"/>
        <end position="203"/>
    </location>
</feature>
<dbReference type="Pfam" id="PF03938">
    <property type="entry name" value="OmpH"/>
    <property type="match status" value="1"/>
</dbReference>
<gene>
    <name evidence="4" type="ORF">ABQJ56_16255</name>
</gene>
<keyword evidence="2 3" id="KW-0732">Signal</keyword>
<name>A0ABV3QVA0_9GAMM</name>
<evidence type="ECO:0000256" key="2">
    <source>
        <dbReference type="ARBA" id="ARBA00022729"/>
    </source>
</evidence>
<comment type="caution">
    <text evidence="4">The sequence shown here is derived from an EMBL/GenBank/DDBJ whole genome shotgun (WGS) entry which is preliminary data.</text>
</comment>
<dbReference type="InterPro" id="IPR005632">
    <property type="entry name" value="Chaperone_Skp"/>
</dbReference>
<dbReference type="Gene3D" id="3.30.910.20">
    <property type="entry name" value="Skp domain"/>
    <property type="match status" value="1"/>
</dbReference>
<evidence type="ECO:0000256" key="1">
    <source>
        <dbReference type="ARBA" id="ARBA00009091"/>
    </source>
</evidence>
<dbReference type="Proteomes" id="UP001556170">
    <property type="component" value="Unassembled WGS sequence"/>
</dbReference>
<dbReference type="EMBL" id="JBFOHL010000019">
    <property type="protein sequence ID" value="MEW9625778.1"/>
    <property type="molecule type" value="Genomic_DNA"/>
</dbReference>
<dbReference type="InterPro" id="IPR024930">
    <property type="entry name" value="Skp_dom_sf"/>
</dbReference>
<keyword evidence="5" id="KW-1185">Reference proteome</keyword>
<evidence type="ECO:0000313" key="4">
    <source>
        <dbReference type="EMBL" id="MEW9625778.1"/>
    </source>
</evidence>
<sequence>MNIHRPLLVAALSAAAGLSIAPVAPAHAATAPAASTLGGNPVPGVCMLSREAVFAQSKVGQSASDRLKQLAQQQQLQLESQRKPLDAEVQAFQQKEASLTEAQRQQQGKALQQRMQGFQEQVNQLDQRIQLTRGKVMQQIGEQAQPIVNSSYNSHHCGLLLNRDAVLGGNTANDLTGDVVRGLDGKITSLSFTLEPLPANTGK</sequence>
<dbReference type="RefSeq" id="WP_367846068.1">
    <property type="nucleotide sequence ID" value="NZ_JBFOHL010000019.1"/>
</dbReference>
<protein>
    <submittedName>
        <fullName evidence="4">OmpH family outer membrane protein</fullName>
    </submittedName>
</protein>
<comment type="similarity">
    <text evidence="1">Belongs to the Skp family.</text>
</comment>
<organism evidence="4 5">
    <name type="scientific">Rhodanobacter geophilus</name>
    <dbReference type="NCBI Taxonomy" id="3162488"/>
    <lineage>
        <taxon>Bacteria</taxon>
        <taxon>Pseudomonadati</taxon>
        <taxon>Pseudomonadota</taxon>
        <taxon>Gammaproteobacteria</taxon>
        <taxon>Lysobacterales</taxon>
        <taxon>Rhodanobacteraceae</taxon>
        <taxon>Rhodanobacter</taxon>
    </lineage>
</organism>
<reference evidence="4 5" key="1">
    <citation type="submission" date="2024-06" db="EMBL/GenBank/DDBJ databases">
        <authorList>
            <person name="Woo H."/>
        </authorList>
    </citation>
    <scope>NUCLEOTIDE SEQUENCE [LARGE SCALE GENOMIC DNA]</scope>
    <source>
        <strain evidence="4 5">S2-g</strain>
    </source>
</reference>
<feature type="signal peptide" evidence="3">
    <location>
        <begin position="1"/>
        <end position="28"/>
    </location>
</feature>
<evidence type="ECO:0000256" key="3">
    <source>
        <dbReference type="SAM" id="SignalP"/>
    </source>
</evidence>
<evidence type="ECO:0000313" key="5">
    <source>
        <dbReference type="Proteomes" id="UP001556170"/>
    </source>
</evidence>
<dbReference type="SMART" id="SM00935">
    <property type="entry name" value="OmpH"/>
    <property type="match status" value="1"/>
</dbReference>
<dbReference type="PANTHER" id="PTHR35089:SF1">
    <property type="entry name" value="CHAPERONE PROTEIN SKP"/>
    <property type="match status" value="1"/>
</dbReference>
<proteinExistence type="inferred from homology"/>
<dbReference type="PANTHER" id="PTHR35089">
    <property type="entry name" value="CHAPERONE PROTEIN SKP"/>
    <property type="match status" value="1"/>
</dbReference>
<accession>A0ABV3QVA0</accession>